<dbReference type="GO" id="GO:0042586">
    <property type="term" value="F:peptide deformylase activity"/>
    <property type="evidence" value="ECO:0007669"/>
    <property type="project" value="UniProtKB-UniRule"/>
</dbReference>
<dbReference type="NCBIfam" id="TIGR00079">
    <property type="entry name" value="pept_deformyl"/>
    <property type="match status" value="1"/>
</dbReference>
<evidence type="ECO:0000256" key="5">
    <source>
        <dbReference type="ARBA" id="ARBA00023004"/>
    </source>
</evidence>
<evidence type="ECO:0000256" key="3">
    <source>
        <dbReference type="ARBA" id="ARBA00022801"/>
    </source>
</evidence>
<keyword evidence="4 6" id="KW-0648">Protein biosynthesis</keyword>
<dbReference type="Gene3D" id="3.90.45.10">
    <property type="entry name" value="Peptide deformylase"/>
    <property type="match status" value="1"/>
</dbReference>
<dbReference type="NCBIfam" id="NF001159">
    <property type="entry name" value="PRK00150.1-3"/>
    <property type="match status" value="1"/>
</dbReference>
<comment type="catalytic activity">
    <reaction evidence="6">
        <text>N-terminal N-formyl-L-methionyl-[peptide] + H2O = N-terminal L-methionyl-[peptide] + formate</text>
        <dbReference type="Rhea" id="RHEA:24420"/>
        <dbReference type="Rhea" id="RHEA-COMP:10639"/>
        <dbReference type="Rhea" id="RHEA-COMP:10640"/>
        <dbReference type="ChEBI" id="CHEBI:15377"/>
        <dbReference type="ChEBI" id="CHEBI:15740"/>
        <dbReference type="ChEBI" id="CHEBI:49298"/>
        <dbReference type="ChEBI" id="CHEBI:64731"/>
        <dbReference type="EC" id="3.5.1.88"/>
    </reaction>
</comment>
<feature type="binding site" evidence="6">
    <location>
        <position position="148"/>
    </location>
    <ligand>
        <name>Fe cation</name>
        <dbReference type="ChEBI" id="CHEBI:24875"/>
    </ligand>
</feature>
<evidence type="ECO:0000256" key="4">
    <source>
        <dbReference type="ARBA" id="ARBA00022917"/>
    </source>
</evidence>
<dbReference type="PANTHER" id="PTHR10458">
    <property type="entry name" value="PEPTIDE DEFORMYLASE"/>
    <property type="match status" value="1"/>
</dbReference>
<dbReference type="EMBL" id="JACIFP010000001">
    <property type="protein sequence ID" value="MBB4135641.1"/>
    <property type="molecule type" value="Genomic_DNA"/>
</dbReference>
<feature type="binding site" evidence="6">
    <location>
        <position position="152"/>
    </location>
    <ligand>
        <name>Fe cation</name>
        <dbReference type="ChEBI" id="CHEBI:24875"/>
    </ligand>
</feature>
<reference evidence="7 8" key="1">
    <citation type="submission" date="2020-08" db="EMBL/GenBank/DDBJ databases">
        <title>Sequencing the genomes of 1000 actinobacteria strains.</title>
        <authorList>
            <person name="Klenk H.-P."/>
        </authorList>
    </citation>
    <scope>NUCLEOTIDE SEQUENCE [LARGE SCALE GENOMIC DNA]</scope>
    <source>
        <strain evidence="7 8">DSM 45298</strain>
    </source>
</reference>
<gene>
    <name evidence="6" type="primary">def</name>
    <name evidence="7" type="ORF">BKA16_002193</name>
</gene>
<comment type="similarity">
    <text evidence="1 6">Belongs to the polypeptide deformylase family.</text>
</comment>
<accession>A0A840EVR9</accession>
<keyword evidence="2 6" id="KW-0479">Metal-binding</keyword>
<comment type="caution">
    <text evidence="7">The sequence shown here is derived from an EMBL/GenBank/DDBJ whole genome shotgun (WGS) entry which is preliminary data.</text>
</comment>
<organism evidence="7 8">
    <name type="scientific">Gordonia humi</name>
    <dbReference type="NCBI Taxonomy" id="686429"/>
    <lineage>
        <taxon>Bacteria</taxon>
        <taxon>Bacillati</taxon>
        <taxon>Actinomycetota</taxon>
        <taxon>Actinomycetes</taxon>
        <taxon>Mycobacteriales</taxon>
        <taxon>Gordoniaceae</taxon>
        <taxon>Gordonia</taxon>
    </lineage>
</organism>
<name>A0A840EVR9_9ACTN</name>
<comment type="cofactor">
    <cofactor evidence="6">
        <name>Fe(2+)</name>
        <dbReference type="ChEBI" id="CHEBI:29033"/>
    </cofactor>
    <text evidence="6">Binds 1 Fe(2+) ion.</text>
</comment>
<dbReference type="PRINTS" id="PR01576">
    <property type="entry name" value="PDEFORMYLASE"/>
</dbReference>
<dbReference type="CDD" id="cd00487">
    <property type="entry name" value="Pep_deformylase"/>
    <property type="match status" value="1"/>
</dbReference>
<dbReference type="Pfam" id="PF01327">
    <property type="entry name" value="Pep_deformylase"/>
    <property type="match status" value="1"/>
</dbReference>
<dbReference type="AlphaFoldDB" id="A0A840EVR9"/>
<dbReference type="InterPro" id="IPR036821">
    <property type="entry name" value="Peptide_deformylase_sf"/>
</dbReference>
<protein>
    <recommendedName>
        <fullName evidence="6">Peptide deformylase</fullName>
        <shortName evidence="6">PDF</shortName>
        <ecNumber evidence="6">3.5.1.88</ecNumber>
    </recommendedName>
    <alternativeName>
        <fullName evidence="6">Polypeptide deformylase</fullName>
    </alternativeName>
</protein>
<dbReference type="PANTHER" id="PTHR10458:SF2">
    <property type="entry name" value="PEPTIDE DEFORMYLASE, MITOCHONDRIAL"/>
    <property type="match status" value="1"/>
</dbReference>
<evidence type="ECO:0000256" key="1">
    <source>
        <dbReference type="ARBA" id="ARBA00010759"/>
    </source>
</evidence>
<evidence type="ECO:0000313" key="8">
    <source>
        <dbReference type="Proteomes" id="UP000551501"/>
    </source>
</evidence>
<dbReference type="Proteomes" id="UP000551501">
    <property type="component" value="Unassembled WGS sequence"/>
</dbReference>
<evidence type="ECO:0000313" key="7">
    <source>
        <dbReference type="EMBL" id="MBB4135641.1"/>
    </source>
</evidence>
<feature type="binding site" evidence="6">
    <location>
        <position position="106"/>
    </location>
    <ligand>
        <name>Fe cation</name>
        <dbReference type="ChEBI" id="CHEBI:24875"/>
    </ligand>
</feature>
<proteinExistence type="inferred from homology"/>
<dbReference type="RefSeq" id="WP_183370661.1">
    <property type="nucleotide sequence ID" value="NZ_BAABHL010000122.1"/>
</dbReference>
<evidence type="ECO:0000256" key="6">
    <source>
        <dbReference type="HAMAP-Rule" id="MF_00163"/>
    </source>
</evidence>
<dbReference type="InterPro" id="IPR023635">
    <property type="entry name" value="Peptide_deformylase"/>
</dbReference>
<keyword evidence="5 6" id="KW-0408">Iron</keyword>
<dbReference type="EC" id="3.5.1.88" evidence="6"/>
<dbReference type="GO" id="GO:0046872">
    <property type="term" value="F:metal ion binding"/>
    <property type="evidence" value="ECO:0007669"/>
    <property type="project" value="UniProtKB-KW"/>
</dbReference>
<keyword evidence="3 6" id="KW-0378">Hydrolase</keyword>
<evidence type="ECO:0000256" key="2">
    <source>
        <dbReference type="ARBA" id="ARBA00022723"/>
    </source>
</evidence>
<feature type="active site" evidence="6">
    <location>
        <position position="149"/>
    </location>
</feature>
<keyword evidence="8" id="KW-1185">Reference proteome</keyword>
<sequence length="195" mass="21665">MPVEELLRLGTVRPIVRWGEPVLHRPARPVTDFGDDLQNLLADMFATNRAASGAGLAAQQIGVDLAVFIYDCADETGRRRTGVVCNPICEQPRGAERRLISYDEGCHSLPGAFVDLARPESATCRGFDQFGEPIELTGGGTFGRCLQHETDHLGGTVFGDRLSSKKRRQLYRRFEETADEYPAEWPVEIATSRMR</sequence>
<dbReference type="GO" id="GO:0006412">
    <property type="term" value="P:translation"/>
    <property type="evidence" value="ECO:0007669"/>
    <property type="project" value="UniProtKB-UniRule"/>
</dbReference>
<comment type="function">
    <text evidence="6">Removes the formyl group from the N-terminal Met of newly synthesized proteins. Requires at least a dipeptide for an efficient rate of reaction. N-terminal L-methionine is a prerequisite for activity but the enzyme has broad specificity at other positions.</text>
</comment>
<dbReference type="SUPFAM" id="SSF56420">
    <property type="entry name" value="Peptide deformylase"/>
    <property type="match status" value="1"/>
</dbReference>
<dbReference type="HAMAP" id="MF_00163">
    <property type="entry name" value="Pep_deformylase"/>
    <property type="match status" value="1"/>
</dbReference>
<dbReference type="PIRSF" id="PIRSF004749">
    <property type="entry name" value="Pep_def"/>
    <property type="match status" value="1"/>
</dbReference>